<gene>
    <name evidence="9" type="ORF">KDL01_15980</name>
</gene>
<evidence type="ECO:0000313" key="9">
    <source>
        <dbReference type="EMBL" id="MBR7834775.1"/>
    </source>
</evidence>
<dbReference type="InterPro" id="IPR015422">
    <property type="entry name" value="PyrdxlP-dep_Trfase_small"/>
</dbReference>
<dbReference type="EMBL" id="JAGSOG010000070">
    <property type="protein sequence ID" value="MBR7834775.1"/>
    <property type="molecule type" value="Genomic_DNA"/>
</dbReference>
<accession>A0A941EPB1</accession>
<evidence type="ECO:0000256" key="6">
    <source>
        <dbReference type="PIRSR" id="PIRSR602129-50"/>
    </source>
</evidence>
<reference evidence="9" key="1">
    <citation type="submission" date="2021-04" db="EMBL/GenBank/DDBJ databases">
        <title>Genome based classification of Actinospica acidithermotolerans sp. nov., an actinobacterium isolated from an Indonesian hot spring.</title>
        <authorList>
            <person name="Kusuma A.B."/>
            <person name="Putra K.E."/>
            <person name="Nafisah S."/>
            <person name="Loh J."/>
            <person name="Nouioui I."/>
            <person name="Goodfellow M."/>
        </authorList>
    </citation>
    <scope>NUCLEOTIDE SEQUENCE</scope>
    <source>
        <strain evidence="9">CSCA 57</strain>
    </source>
</reference>
<dbReference type="GO" id="GO:0019752">
    <property type="term" value="P:carboxylic acid metabolic process"/>
    <property type="evidence" value="ECO:0007669"/>
    <property type="project" value="InterPro"/>
</dbReference>
<dbReference type="PROSITE" id="PS00392">
    <property type="entry name" value="DDC_GAD_HDC_YDC"/>
    <property type="match status" value="1"/>
</dbReference>
<keyword evidence="10" id="KW-1185">Reference proteome</keyword>
<keyword evidence="3" id="KW-0210">Decarboxylase</keyword>
<evidence type="ECO:0000256" key="7">
    <source>
        <dbReference type="RuleBase" id="RU000382"/>
    </source>
</evidence>
<evidence type="ECO:0000256" key="1">
    <source>
        <dbReference type="ARBA" id="ARBA00001933"/>
    </source>
</evidence>
<dbReference type="InterPro" id="IPR021115">
    <property type="entry name" value="Pyridoxal-P_BS"/>
</dbReference>
<protein>
    <submittedName>
        <fullName evidence="9">L-2,4-diaminobutyrate decarboxylase</fullName>
    </submittedName>
</protein>
<sequence length="547" mass="56905">MNWTGKSESGESEEASALATAEAYDGVVAHGAESPAPEIDVESADDATAEPPTVADLLPSPAGDDAAPHQDGSALLQMLGALVPAPTRPLPPGSPAALAERVRREFTPVLPEVGLGPASFDALAAFLPEQTVRAAHPRTVAHLHCPPDPVAMAADTLVGALNPSQDSWDQSAAPSAVEDEVLAAFSALAFGAPGAGSVTSGGTESNHLALLLARDEAVRRGFGLDPAEAGLPAAACGRLRILASSLAHFSLARAAAQLGLGERAVIPVPVLADHRLDPRALMRIAAELSARGERIAAVVATAGTTDAGAVDPLAACAQTARAHGAWFHVDAAYAGGLLLSDVRRPLLTGLELADSVSVDLHKLGWQTIPAGLLLTRDPAALAPISRRVAYLSDLDDEAEGYPNLLGRSLRTTRRADAVKILAACRHHGRAGYTRMIESCFGQAAYVAARFEADPRFELALPPALTTVLFRYRARQGDPDRVNAAVRRDLLAAGLAVIGRTRLPEPGSGPGSLRLKLTLLRPQTTAAELDALLDLIARTAAERDRPET</sequence>
<evidence type="ECO:0000313" key="10">
    <source>
        <dbReference type="Proteomes" id="UP000675781"/>
    </source>
</evidence>
<dbReference type="SUPFAM" id="SSF53383">
    <property type="entry name" value="PLP-dependent transferases"/>
    <property type="match status" value="1"/>
</dbReference>
<dbReference type="PANTHER" id="PTHR45677">
    <property type="entry name" value="GLUTAMATE DECARBOXYLASE-RELATED"/>
    <property type="match status" value="1"/>
</dbReference>
<dbReference type="Gene3D" id="3.40.640.10">
    <property type="entry name" value="Type I PLP-dependent aspartate aminotransferase-like (Major domain)"/>
    <property type="match status" value="1"/>
</dbReference>
<evidence type="ECO:0000256" key="5">
    <source>
        <dbReference type="ARBA" id="ARBA00023239"/>
    </source>
</evidence>
<feature type="modified residue" description="N6-(pyridoxal phosphate)lysine" evidence="6">
    <location>
        <position position="362"/>
    </location>
</feature>
<organism evidence="9 10">
    <name type="scientific">Actinospica durhamensis</name>
    <dbReference type="NCBI Taxonomy" id="1508375"/>
    <lineage>
        <taxon>Bacteria</taxon>
        <taxon>Bacillati</taxon>
        <taxon>Actinomycetota</taxon>
        <taxon>Actinomycetes</taxon>
        <taxon>Catenulisporales</taxon>
        <taxon>Actinospicaceae</taxon>
        <taxon>Actinospica</taxon>
    </lineage>
</organism>
<keyword evidence="4 6" id="KW-0663">Pyridoxal phosphate</keyword>
<keyword evidence="5 7" id="KW-0456">Lyase</keyword>
<proteinExistence type="inferred from homology"/>
<dbReference type="InterPro" id="IPR015421">
    <property type="entry name" value="PyrdxlP-dep_Trfase_major"/>
</dbReference>
<dbReference type="AlphaFoldDB" id="A0A941EPB1"/>
<dbReference type="RefSeq" id="WP_212529293.1">
    <property type="nucleotide sequence ID" value="NZ_JAGSOG010000070.1"/>
</dbReference>
<comment type="similarity">
    <text evidence="2 7">Belongs to the group II decarboxylase family.</text>
</comment>
<dbReference type="Pfam" id="PF00282">
    <property type="entry name" value="Pyridoxal_deC"/>
    <property type="match status" value="1"/>
</dbReference>
<dbReference type="Proteomes" id="UP000675781">
    <property type="component" value="Unassembled WGS sequence"/>
</dbReference>
<evidence type="ECO:0000256" key="8">
    <source>
        <dbReference type="SAM" id="MobiDB-lite"/>
    </source>
</evidence>
<evidence type="ECO:0000256" key="2">
    <source>
        <dbReference type="ARBA" id="ARBA00009533"/>
    </source>
</evidence>
<evidence type="ECO:0000256" key="3">
    <source>
        <dbReference type="ARBA" id="ARBA00022793"/>
    </source>
</evidence>
<feature type="compositionally biased region" description="Acidic residues" evidence="8">
    <location>
        <begin position="39"/>
        <end position="48"/>
    </location>
</feature>
<dbReference type="GO" id="GO:0030170">
    <property type="term" value="F:pyridoxal phosphate binding"/>
    <property type="evidence" value="ECO:0007669"/>
    <property type="project" value="InterPro"/>
</dbReference>
<dbReference type="GO" id="GO:0005737">
    <property type="term" value="C:cytoplasm"/>
    <property type="evidence" value="ECO:0007669"/>
    <property type="project" value="TreeGrafter"/>
</dbReference>
<dbReference type="InterPro" id="IPR002129">
    <property type="entry name" value="PyrdxlP-dep_de-COase"/>
</dbReference>
<dbReference type="PANTHER" id="PTHR45677:SF8">
    <property type="entry name" value="CYSTEINE SULFINIC ACID DECARBOXYLASE"/>
    <property type="match status" value="1"/>
</dbReference>
<comment type="cofactor">
    <cofactor evidence="1 6 7">
        <name>pyridoxal 5'-phosphate</name>
        <dbReference type="ChEBI" id="CHEBI:597326"/>
    </cofactor>
</comment>
<dbReference type="GO" id="GO:0004058">
    <property type="term" value="F:aromatic-L-amino-acid decarboxylase activity"/>
    <property type="evidence" value="ECO:0007669"/>
    <property type="project" value="UniProtKB-ARBA"/>
</dbReference>
<comment type="caution">
    <text evidence="9">The sequence shown here is derived from an EMBL/GenBank/DDBJ whole genome shotgun (WGS) entry which is preliminary data.</text>
</comment>
<dbReference type="InterPro" id="IPR015424">
    <property type="entry name" value="PyrdxlP-dep_Trfase"/>
</dbReference>
<evidence type="ECO:0000256" key="4">
    <source>
        <dbReference type="ARBA" id="ARBA00022898"/>
    </source>
</evidence>
<dbReference type="Gene3D" id="3.90.1150.10">
    <property type="entry name" value="Aspartate Aminotransferase, domain 1"/>
    <property type="match status" value="1"/>
</dbReference>
<name>A0A941EPB1_9ACTN</name>
<feature type="region of interest" description="Disordered" evidence="8">
    <location>
        <begin position="1"/>
        <end position="70"/>
    </location>
</feature>